<keyword evidence="2" id="KW-0863">Zinc-finger</keyword>
<dbReference type="GO" id="GO:0008270">
    <property type="term" value="F:zinc ion binding"/>
    <property type="evidence" value="ECO:0007669"/>
    <property type="project" value="UniProtKB-KW"/>
</dbReference>
<dbReference type="SUPFAM" id="SSF57850">
    <property type="entry name" value="RING/U-box"/>
    <property type="match status" value="1"/>
</dbReference>
<dbReference type="GO" id="GO:0061630">
    <property type="term" value="F:ubiquitin protein ligase activity"/>
    <property type="evidence" value="ECO:0007669"/>
    <property type="project" value="TreeGrafter"/>
</dbReference>
<evidence type="ECO:0000256" key="2">
    <source>
        <dbReference type="ARBA" id="ARBA00022771"/>
    </source>
</evidence>
<protein>
    <submittedName>
        <fullName evidence="4">Uncharacterized protein</fullName>
    </submittedName>
</protein>
<keyword evidence="3" id="KW-0862">Zinc</keyword>
<dbReference type="SMART" id="SM00184">
    <property type="entry name" value="RING"/>
    <property type="match status" value="1"/>
</dbReference>
<proteinExistence type="predicted"/>
<dbReference type="InterPro" id="IPR001841">
    <property type="entry name" value="Znf_RING"/>
</dbReference>
<name>M8CVW7_AEGTA</name>
<dbReference type="Pfam" id="PF13639">
    <property type="entry name" value="zf-RING_2"/>
    <property type="match status" value="1"/>
</dbReference>
<dbReference type="Gene3D" id="3.30.40.10">
    <property type="entry name" value="Zinc/RING finger domain, C3HC4 (zinc finger)"/>
    <property type="match status" value="1"/>
</dbReference>
<accession>M8CVW7</accession>
<evidence type="ECO:0000313" key="4">
    <source>
        <dbReference type="EnsemblPlants" id="EMT31772"/>
    </source>
</evidence>
<evidence type="ECO:0000256" key="1">
    <source>
        <dbReference type="ARBA" id="ARBA00022723"/>
    </source>
</evidence>
<dbReference type="PANTHER" id="PTHR45969:SF69">
    <property type="entry name" value="FINGER DOMAIN PROTEIN, PUTATIVE (AFU_ORTHOLOGUE AFUA_3G12190)-RELATED"/>
    <property type="match status" value="1"/>
</dbReference>
<dbReference type="PANTHER" id="PTHR45969">
    <property type="entry name" value="RING ZINC FINGER PROTEIN-RELATED"/>
    <property type="match status" value="1"/>
</dbReference>
<dbReference type="InterPro" id="IPR013083">
    <property type="entry name" value="Znf_RING/FYVE/PHD"/>
</dbReference>
<evidence type="ECO:0000256" key="3">
    <source>
        <dbReference type="ARBA" id="ARBA00022833"/>
    </source>
</evidence>
<keyword evidence="1" id="KW-0479">Metal-binding</keyword>
<sequence>MAWPPRVEGGRRLRRCEPQQQLVYFSYPAAADTEGGGKTTAGASVVVCSICLEALVGGAECSEAPACRHVFHRGCLALWMTSNSTCPLCRRPLVPGSEPLWAAEAMV</sequence>
<dbReference type="PROSITE" id="PS50089">
    <property type="entry name" value="ZF_RING_2"/>
    <property type="match status" value="1"/>
</dbReference>
<dbReference type="GO" id="GO:0016567">
    <property type="term" value="P:protein ubiquitination"/>
    <property type="evidence" value="ECO:0007669"/>
    <property type="project" value="TreeGrafter"/>
</dbReference>
<dbReference type="EnsemblPlants" id="EMT31772">
    <property type="protein sequence ID" value="EMT31772"/>
    <property type="gene ID" value="F775_43501"/>
</dbReference>
<organism evidence="4">
    <name type="scientific">Aegilops tauschii</name>
    <name type="common">Tausch's goatgrass</name>
    <name type="synonym">Aegilops squarrosa</name>
    <dbReference type="NCBI Taxonomy" id="37682"/>
    <lineage>
        <taxon>Eukaryota</taxon>
        <taxon>Viridiplantae</taxon>
        <taxon>Streptophyta</taxon>
        <taxon>Embryophyta</taxon>
        <taxon>Tracheophyta</taxon>
        <taxon>Spermatophyta</taxon>
        <taxon>Magnoliopsida</taxon>
        <taxon>Liliopsida</taxon>
        <taxon>Poales</taxon>
        <taxon>Poaceae</taxon>
        <taxon>BOP clade</taxon>
        <taxon>Pooideae</taxon>
        <taxon>Triticodae</taxon>
        <taxon>Triticeae</taxon>
        <taxon>Triticinae</taxon>
        <taxon>Aegilops</taxon>
    </lineage>
</organism>
<reference evidence="4" key="1">
    <citation type="submission" date="2015-06" db="UniProtKB">
        <authorList>
            <consortium name="EnsemblPlants"/>
        </authorList>
    </citation>
    <scope>IDENTIFICATION</scope>
</reference>
<dbReference type="AlphaFoldDB" id="M8CVW7"/>